<dbReference type="HOGENOM" id="CLU_000288_7_40_1"/>
<dbReference type="Pfam" id="PF07714">
    <property type="entry name" value="PK_Tyr_Ser-Thr"/>
    <property type="match status" value="1"/>
</dbReference>
<accession>V3ZZ86</accession>
<evidence type="ECO:0000256" key="8">
    <source>
        <dbReference type="ARBA" id="ARBA00022840"/>
    </source>
</evidence>
<evidence type="ECO:0000259" key="14">
    <source>
        <dbReference type="PROSITE" id="PS50011"/>
    </source>
</evidence>
<name>V3ZZ86_LOTGI</name>
<dbReference type="PROSITE" id="PS00109">
    <property type="entry name" value="PROTEIN_KINASE_TYR"/>
    <property type="match status" value="1"/>
</dbReference>
<dbReference type="GO" id="GO:0050793">
    <property type="term" value="P:regulation of developmental process"/>
    <property type="evidence" value="ECO:0007669"/>
    <property type="project" value="UniProtKB-ARBA"/>
</dbReference>
<keyword evidence="9" id="KW-1133">Transmembrane helix</keyword>
<dbReference type="GO" id="GO:0005524">
    <property type="term" value="F:ATP binding"/>
    <property type="evidence" value="ECO:0007669"/>
    <property type="project" value="UniProtKB-KW"/>
</dbReference>
<evidence type="ECO:0000256" key="9">
    <source>
        <dbReference type="ARBA" id="ARBA00022989"/>
    </source>
</evidence>
<evidence type="ECO:0000256" key="13">
    <source>
        <dbReference type="ARBA" id="ARBA00023180"/>
    </source>
</evidence>
<keyword evidence="13" id="KW-0325">Glycoprotein</keyword>
<evidence type="ECO:0000256" key="7">
    <source>
        <dbReference type="ARBA" id="ARBA00022777"/>
    </source>
</evidence>
<dbReference type="Proteomes" id="UP000030746">
    <property type="component" value="Unassembled WGS sequence"/>
</dbReference>
<organism evidence="15 16">
    <name type="scientific">Lottia gigantea</name>
    <name type="common">Giant owl limpet</name>
    <dbReference type="NCBI Taxonomy" id="225164"/>
    <lineage>
        <taxon>Eukaryota</taxon>
        <taxon>Metazoa</taxon>
        <taxon>Spiralia</taxon>
        <taxon>Lophotrochozoa</taxon>
        <taxon>Mollusca</taxon>
        <taxon>Gastropoda</taxon>
        <taxon>Patellogastropoda</taxon>
        <taxon>Lottioidea</taxon>
        <taxon>Lottiidae</taxon>
        <taxon>Lottia</taxon>
    </lineage>
</organism>
<dbReference type="GO" id="GO:0005886">
    <property type="term" value="C:plasma membrane"/>
    <property type="evidence" value="ECO:0007669"/>
    <property type="project" value="TreeGrafter"/>
</dbReference>
<keyword evidence="3" id="KW-0808">Transferase</keyword>
<dbReference type="PANTHER" id="PTHR24416">
    <property type="entry name" value="TYROSINE-PROTEIN KINASE RECEPTOR"/>
    <property type="match status" value="1"/>
</dbReference>
<dbReference type="FunFam" id="1.10.510.10:FF:001512">
    <property type="entry name" value="Receptor tyrosine-protein kinase erbB-2"/>
    <property type="match status" value="1"/>
</dbReference>
<dbReference type="InterPro" id="IPR011009">
    <property type="entry name" value="Kinase-like_dom_sf"/>
</dbReference>
<keyword evidence="6" id="KW-0547">Nucleotide-binding</keyword>
<dbReference type="STRING" id="225164.V3ZZ86"/>
<dbReference type="GeneID" id="20251336"/>
<dbReference type="SUPFAM" id="SSF56112">
    <property type="entry name" value="Protein kinase-like (PK-like)"/>
    <property type="match status" value="1"/>
</dbReference>
<dbReference type="InterPro" id="IPR000719">
    <property type="entry name" value="Prot_kinase_dom"/>
</dbReference>
<keyword evidence="4" id="KW-0812">Transmembrane</keyword>
<dbReference type="GO" id="GO:0043235">
    <property type="term" value="C:receptor complex"/>
    <property type="evidence" value="ECO:0007669"/>
    <property type="project" value="TreeGrafter"/>
</dbReference>
<dbReference type="InterPro" id="IPR050122">
    <property type="entry name" value="RTK"/>
</dbReference>
<keyword evidence="8" id="KW-0067">ATP-binding</keyword>
<evidence type="ECO:0000256" key="4">
    <source>
        <dbReference type="ARBA" id="ARBA00022692"/>
    </source>
</evidence>
<evidence type="ECO:0000256" key="5">
    <source>
        <dbReference type="ARBA" id="ARBA00022729"/>
    </source>
</evidence>
<dbReference type="OrthoDB" id="3256376at2759"/>
<sequence>KLSHTNVLSIHGIGLEKCKFHILYPFMKNRTLKDFVSDENKEFSLKQLLGYGVQISEGMCFLYDHGIVHEDLATRNCMVSQDSLIKISDSAYSHDFFPTEYMLDLTKNRYLPIRWMAPESIKFGFYDIKSDVWSYGVLLWELLTRGCLPFIDTADSGIYDLLVEGFRLGKPEIISDEIYELINKCWEEESEFRPSFA</sequence>
<keyword evidence="10" id="KW-0472">Membrane</keyword>
<keyword evidence="5" id="KW-0732">Signal</keyword>
<evidence type="ECO:0000256" key="6">
    <source>
        <dbReference type="ARBA" id="ARBA00022741"/>
    </source>
</evidence>
<dbReference type="PROSITE" id="PS50011">
    <property type="entry name" value="PROTEIN_KINASE_DOM"/>
    <property type="match status" value="1"/>
</dbReference>
<gene>
    <name evidence="15" type="ORF">LOTGIDRAFT_56170</name>
</gene>
<dbReference type="GO" id="GO:0012505">
    <property type="term" value="C:endomembrane system"/>
    <property type="evidence" value="ECO:0007669"/>
    <property type="project" value="UniProtKB-SubCell"/>
</dbReference>
<evidence type="ECO:0000256" key="3">
    <source>
        <dbReference type="ARBA" id="ARBA00022679"/>
    </source>
</evidence>
<evidence type="ECO:0000256" key="11">
    <source>
        <dbReference type="ARBA" id="ARBA00023137"/>
    </source>
</evidence>
<dbReference type="EMBL" id="KB201362">
    <property type="protein sequence ID" value="ESO96833.1"/>
    <property type="molecule type" value="Genomic_DNA"/>
</dbReference>
<dbReference type="InterPro" id="IPR008266">
    <property type="entry name" value="Tyr_kinase_AS"/>
</dbReference>
<dbReference type="KEGG" id="lgi:LOTGIDRAFT_56170"/>
<comment type="subcellular location">
    <subcellularLocation>
        <location evidence="2">Endomembrane system</location>
    </subcellularLocation>
    <subcellularLocation>
        <location evidence="1">Membrane</location>
        <topology evidence="1">Single-pass membrane protein</topology>
    </subcellularLocation>
</comment>
<dbReference type="GO" id="GO:0010976">
    <property type="term" value="P:positive regulation of neuron projection development"/>
    <property type="evidence" value="ECO:0007669"/>
    <property type="project" value="TreeGrafter"/>
</dbReference>
<dbReference type="OMA" id="MATSCII"/>
<feature type="non-terminal residue" evidence="15">
    <location>
        <position position="197"/>
    </location>
</feature>
<feature type="non-terminal residue" evidence="15">
    <location>
        <position position="1"/>
    </location>
</feature>
<proteinExistence type="predicted"/>
<dbReference type="CTD" id="20251336"/>
<dbReference type="GO" id="GO:0030182">
    <property type="term" value="P:neuron differentiation"/>
    <property type="evidence" value="ECO:0007669"/>
    <property type="project" value="UniProtKB-ARBA"/>
</dbReference>
<dbReference type="InterPro" id="IPR001245">
    <property type="entry name" value="Ser-Thr/Tyr_kinase_cat_dom"/>
</dbReference>
<reference evidence="15 16" key="1">
    <citation type="journal article" date="2013" name="Nature">
        <title>Insights into bilaterian evolution from three spiralian genomes.</title>
        <authorList>
            <person name="Simakov O."/>
            <person name="Marletaz F."/>
            <person name="Cho S.J."/>
            <person name="Edsinger-Gonzales E."/>
            <person name="Havlak P."/>
            <person name="Hellsten U."/>
            <person name="Kuo D.H."/>
            <person name="Larsson T."/>
            <person name="Lv J."/>
            <person name="Arendt D."/>
            <person name="Savage R."/>
            <person name="Osoegawa K."/>
            <person name="de Jong P."/>
            <person name="Grimwood J."/>
            <person name="Chapman J.A."/>
            <person name="Shapiro H."/>
            <person name="Aerts A."/>
            <person name="Otillar R.P."/>
            <person name="Terry A.Y."/>
            <person name="Boore J.L."/>
            <person name="Grigoriev I.V."/>
            <person name="Lindberg D.R."/>
            <person name="Seaver E.C."/>
            <person name="Weisblat D.A."/>
            <person name="Putnam N.H."/>
            <person name="Rokhsar D.S."/>
        </authorList>
    </citation>
    <scope>NUCLEOTIDE SEQUENCE [LARGE SCALE GENOMIC DNA]</scope>
</reference>
<protein>
    <recommendedName>
        <fullName evidence="14">Protein kinase domain-containing protein</fullName>
    </recommendedName>
</protein>
<evidence type="ECO:0000313" key="15">
    <source>
        <dbReference type="EMBL" id="ESO96833.1"/>
    </source>
</evidence>
<feature type="domain" description="Protein kinase" evidence="14">
    <location>
        <begin position="1"/>
        <end position="197"/>
    </location>
</feature>
<evidence type="ECO:0000256" key="2">
    <source>
        <dbReference type="ARBA" id="ARBA00004308"/>
    </source>
</evidence>
<dbReference type="RefSeq" id="XP_009052275.1">
    <property type="nucleotide sequence ID" value="XM_009054027.1"/>
</dbReference>
<dbReference type="GO" id="GO:0007169">
    <property type="term" value="P:cell surface receptor protein tyrosine kinase signaling pathway"/>
    <property type="evidence" value="ECO:0007669"/>
    <property type="project" value="TreeGrafter"/>
</dbReference>
<evidence type="ECO:0000256" key="10">
    <source>
        <dbReference type="ARBA" id="ARBA00023136"/>
    </source>
</evidence>
<dbReference type="PANTHER" id="PTHR24416:SF349">
    <property type="entry name" value="TYROSINE-PROTEIN KINASE RYK"/>
    <property type="match status" value="1"/>
</dbReference>
<keyword evidence="12" id="KW-0675">Receptor</keyword>
<evidence type="ECO:0000313" key="16">
    <source>
        <dbReference type="Proteomes" id="UP000030746"/>
    </source>
</evidence>
<evidence type="ECO:0000256" key="12">
    <source>
        <dbReference type="ARBA" id="ARBA00023170"/>
    </source>
</evidence>
<keyword evidence="7" id="KW-0418">Kinase</keyword>
<dbReference type="Gene3D" id="1.10.510.10">
    <property type="entry name" value="Transferase(Phosphotransferase) domain 1"/>
    <property type="match status" value="1"/>
</dbReference>
<dbReference type="PRINTS" id="PR00109">
    <property type="entry name" value="TYRKINASE"/>
</dbReference>
<dbReference type="AlphaFoldDB" id="V3ZZ86"/>
<keyword evidence="16" id="KW-1185">Reference proteome</keyword>
<dbReference type="GO" id="GO:0048468">
    <property type="term" value="P:cell development"/>
    <property type="evidence" value="ECO:0007669"/>
    <property type="project" value="UniProtKB-ARBA"/>
</dbReference>
<keyword evidence="11" id="KW-0829">Tyrosine-protein kinase</keyword>
<dbReference type="GO" id="GO:0004714">
    <property type="term" value="F:transmembrane receptor protein tyrosine kinase activity"/>
    <property type="evidence" value="ECO:0007669"/>
    <property type="project" value="TreeGrafter"/>
</dbReference>
<dbReference type="GO" id="GO:0051897">
    <property type="term" value="P:positive regulation of phosphatidylinositol 3-kinase/protein kinase B signal transduction"/>
    <property type="evidence" value="ECO:0007669"/>
    <property type="project" value="TreeGrafter"/>
</dbReference>
<evidence type="ECO:0000256" key="1">
    <source>
        <dbReference type="ARBA" id="ARBA00004167"/>
    </source>
</evidence>